<gene>
    <name evidence="1" type="ORF">JOF29_002887</name>
</gene>
<evidence type="ECO:0008006" key="3">
    <source>
        <dbReference type="Google" id="ProtNLM"/>
    </source>
</evidence>
<organism evidence="1 2">
    <name type="scientific">Kribbella aluminosa</name>
    <dbReference type="NCBI Taxonomy" id="416017"/>
    <lineage>
        <taxon>Bacteria</taxon>
        <taxon>Bacillati</taxon>
        <taxon>Actinomycetota</taxon>
        <taxon>Actinomycetes</taxon>
        <taxon>Propionibacteriales</taxon>
        <taxon>Kribbellaceae</taxon>
        <taxon>Kribbella</taxon>
    </lineage>
</organism>
<dbReference type="Gene3D" id="3.20.20.80">
    <property type="entry name" value="Glycosidases"/>
    <property type="match status" value="1"/>
</dbReference>
<keyword evidence="2" id="KW-1185">Reference proteome</keyword>
<evidence type="ECO:0000313" key="1">
    <source>
        <dbReference type="EMBL" id="MBP2351804.1"/>
    </source>
</evidence>
<accession>A0ABS4UJU5</accession>
<dbReference type="RefSeq" id="WP_209694657.1">
    <property type="nucleotide sequence ID" value="NZ_BAAAVU010000013.1"/>
</dbReference>
<name>A0ABS4UJU5_9ACTN</name>
<evidence type="ECO:0000313" key="2">
    <source>
        <dbReference type="Proteomes" id="UP000755585"/>
    </source>
</evidence>
<comment type="caution">
    <text evidence="1">The sequence shown here is derived from an EMBL/GenBank/DDBJ whole genome shotgun (WGS) entry which is preliminary data.</text>
</comment>
<dbReference type="InterPro" id="IPR017853">
    <property type="entry name" value="GH"/>
</dbReference>
<dbReference type="EMBL" id="JAGINT010000001">
    <property type="protein sequence ID" value="MBP2351804.1"/>
    <property type="molecule type" value="Genomic_DNA"/>
</dbReference>
<protein>
    <recommendedName>
        <fullName evidence="3">Alpha-L-fucosidase</fullName>
    </recommendedName>
</protein>
<dbReference type="SUPFAM" id="SSF51445">
    <property type="entry name" value="(Trans)glycosidases"/>
    <property type="match status" value="1"/>
</dbReference>
<sequence length="428" mass="47404">MEGVGGPGHALSWQLTTGRSGRYQAAVLARGSRGQALHLEAPSTGSTASAPIAVDGWDRIKLDIHLPAGPTELRLWCDSGHNVAVKAIELLHEDEMSEYDARLAAFRTSSAPLRAQFARSRFGLMFQYGPWSYPHRGEKPSIDQHVAEFDVQKFADWIASTGAEYLIWSATWWTYELAAPAPSVNNIVRRSGLTADRDLIDELSHAVTDRGMLFFLYYHTGQDRHLGYKSTDWWRAQQWPDAFSLTGRGDRQIFFDNCASVVSELGQRYGDRLSGWFIDDGLVFYPAPFERLAAAARAGNPRRLLSINSWIAPRYTDFQDIDFGEGSTGEPSYGSALVGGNGTRRAGPRAGLQEHGMLRLEDDWGVHEAGQHLDRAPYTESQLRSLIDSAHARSVPITLNMALWHPGVPDPASLELVRSVGRARTSVP</sequence>
<reference evidence="1 2" key="1">
    <citation type="submission" date="2021-03" db="EMBL/GenBank/DDBJ databases">
        <title>Sequencing the genomes of 1000 actinobacteria strains.</title>
        <authorList>
            <person name="Klenk H.-P."/>
        </authorList>
    </citation>
    <scope>NUCLEOTIDE SEQUENCE [LARGE SCALE GENOMIC DNA]</scope>
    <source>
        <strain evidence="1 2">DSM 18824</strain>
    </source>
</reference>
<dbReference type="Proteomes" id="UP000755585">
    <property type="component" value="Unassembled WGS sequence"/>
</dbReference>
<proteinExistence type="predicted"/>